<dbReference type="PROSITE" id="PS50262">
    <property type="entry name" value="G_PROTEIN_RECEP_F1_2"/>
    <property type="match status" value="1"/>
</dbReference>
<dbReference type="GO" id="GO:0016020">
    <property type="term" value="C:membrane"/>
    <property type="evidence" value="ECO:0007669"/>
    <property type="project" value="UniProtKB-SubCell"/>
</dbReference>
<dbReference type="Proteomes" id="UP001201812">
    <property type="component" value="Unassembled WGS sequence"/>
</dbReference>
<dbReference type="EMBL" id="JAKKPZ010000016">
    <property type="protein sequence ID" value="KAI1713161.1"/>
    <property type="molecule type" value="Genomic_DNA"/>
</dbReference>
<dbReference type="PANTHER" id="PTHR22718:SF25">
    <property type="entry name" value="G-PROTEIN COUPLED RECEPTORS FAMILY 1 PROFILE DOMAIN-CONTAINING PROTEIN"/>
    <property type="match status" value="1"/>
</dbReference>
<feature type="transmembrane region" description="Helical" evidence="5">
    <location>
        <begin position="47"/>
        <end position="70"/>
    </location>
</feature>
<name>A0AAD4N361_9BILA</name>
<keyword evidence="3 5" id="KW-1133">Transmembrane helix</keyword>
<feature type="transmembrane region" description="Helical" evidence="5">
    <location>
        <begin position="12"/>
        <end position="35"/>
    </location>
</feature>
<accession>A0AAD4N361</accession>
<keyword evidence="8" id="KW-1185">Reference proteome</keyword>
<evidence type="ECO:0000313" key="7">
    <source>
        <dbReference type="EMBL" id="KAI1713161.1"/>
    </source>
</evidence>
<reference evidence="7" key="1">
    <citation type="submission" date="2022-01" db="EMBL/GenBank/DDBJ databases">
        <title>Genome Sequence Resource for Two Populations of Ditylenchus destructor, the Migratory Endoparasitic Phytonematode.</title>
        <authorList>
            <person name="Zhang H."/>
            <person name="Lin R."/>
            <person name="Xie B."/>
        </authorList>
    </citation>
    <scope>NUCLEOTIDE SEQUENCE</scope>
    <source>
        <strain evidence="7">BazhouSP</strain>
    </source>
</reference>
<evidence type="ECO:0000256" key="5">
    <source>
        <dbReference type="SAM" id="Phobius"/>
    </source>
</evidence>
<comment type="caution">
    <text evidence="7">The sequence shown here is derived from an EMBL/GenBank/DDBJ whole genome shotgun (WGS) entry which is preliminary data.</text>
</comment>
<evidence type="ECO:0000256" key="2">
    <source>
        <dbReference type="ARBA" id="ARBA00022692"/>
    </source>
</evidence>
<dbReference type="Gene3D" id="1.20.1070.10">
    <property type="entry name" value="Rhodopsin 7-helix transmembrane proteins"/>
    <property type="match status" value="1"/>
</dbReference>
<dbReference type="PANTHER" id="PTHR22718">
    <property type="entry name" value="SERPENTINE RECEPTOR, CLASS X"/>
    <property type="match status" value="1"/>
</dbReference>
<feature type="domain" description="G-protein coupled receptors family 1 profile" evidence="6">
    <location>
        <begin position="27"/>
        <end position="243"/>
    </location>
</feature>
<gene>
    <name evidence="7" type="ORF">DdX_09233</name>
</gene>
<dbReference type="InterPro" id="IPR017452">
    <property type="entry name" value="GPCR_Rhodpsn_7TM"/>
</dbReference>
<sequence length="243" mass="27724">MEESTSEITRIIGASCYLVMSSLSLTVNVLLIAIFVKSHSQIKSVSFFILAWQLIVCDVLSLMVQFVLVIPQVIVGYSNHKQLKSISFFKLTWQLLTCDIMGLIVQFIFIIPQTFAGYPLTMDSLYGYIIMHFARILNDLSYYGIIMFTLLLTIHRFFIFLFPTVDRVVFGRPMIYGVITLAWILLFLFVIGSFMSGCYVKFNTQDFLRDYPCATDPSVVLYIIKKVTSTEINALNSPIAHLL</sequence>
<evidence type="ECO:0000313" key="8">
    <source>
        <dbReference type="Proteomes" id="UP001201812"/>
    </source>
</evidence>
<dbReference type="InterPro" id="IPR006874">
    <property type="entry name" value="DUF621"/>
</dbReference>
<proteinExistence type="predicted"/>
<feature type="transmembrane region" description="Helical" evidence="5">
    <location>
        <begin position="174"/>
        <end position="200"/>
    </location>
</feature>
<dbReference type="AlphaFoldDB" id="A0AAD4N361"/>
<keyword evidence="4 5" id="KW-0472">Membrane</keyword>
<evidence type="ECO:0000259" key="6">
    <source>
        <dbReference type="PROSITE" id="PS50262"/>
    </source>
</evidence>
<comment type="subcellular location">
    <subcellularLocation>
        <location evidence="1">Membrane</location>
    </subcellularLocation>
</comment>
<evidence type="ECO:0000256" key="4">
    <source>
        <dbReference type="ARBA" id="ARBA00023136"/>
    </source>
</evidence>
<feature type="transmembrane region" description="Helical" evidence="5">
    <location>
        <begin position="91"/>
        <end position="109"/>
    </location>
</feature>
<dbReference type="Pfam" id="PF04789">
    <property type="entry name" value="DUF621"/>
    <property type="match status" value="1"/>
</dbReference>
<organism evidence="7 8">
    <name type="scientific">Ditylenchus destructor</name>
    <dbReference type="NCBI Taxonomy" id="166010"/>
    <lineage>
        <taxon>Eukaryota</taxon>
        <taxon>Metazoa</taxon>
        <taxon>Ecdysozoa</taxon>
        <taxon>Nematoda</taxon>
        <taxon>Chromadorea</taxon>
        <taxon>Rhabditida</taxon>
        <taxon>Tylenchina</taxon>
        <taxon>Tylenchomorpha</taxon>
        <taxon>Sphaerularioidea</taxon>
        <taxon>Anguinidae</taxon>
        <taxon>Anguininae</taxon>
        <taxon>Ditylenchus</taxon>
    </lineage>
</organism>
<keyword evidence="2 5" id="KW-0812">Transmembrane</keyword>
<feature type="transmembrane region" description="Helical" evidence="5">
    <location>
        <begin position="140"/>
        <end position="162"/>
    </location>
</feature>
<protein>
    <submittedName>
        <fullName evidence="7">Serpentine type 7TM GPCR chemoreceptor srx domain-containing protein</fullName>
    </submittedName>
</protein>
<evidence type="ECO:0000256" key="3">
    <source>
        <dbReference type="ARBA" id="ARBA00022989"/>
    </source>
</evidence>
<evidence type="ECO:0000256" key="1">
    <source>
        <dbReference type="ARBA" id="ARBA00004370"/>
    </source>
</evidence>